<dbReference type="Pfam" id="PF04851">
    <property type="entry name" value="ResIII"/>
    <property type="match status" value="1"/>
</dbReference>
<name>A0A649VSK7_9CAUD</name>
<dbReference type="EMBL" id="MN586040">
    <property type="protein sequence ID" value="QGJ94922.1"/>
    <property type="molecule type" value="Genomic_DNA"/>
</dbReference>
<keyword evidence="4" id="KW-1185">Reference proteome</keyword>
<proteinExistence type="predicted"/>
<dbReference type="Gene3D" id="3.40.50.300">
    <property type="entry name" value="P-loop containing nucleotide triphosphate hydrolases"/>
    <property type="match status" value="2"/>
</dbReference>
<dbReference type="GO" id="GO:0004386">
    <property type="term" value="F:helicase activity"/>
    <property type="evidence" value="ECO:0007669"/>
    <property type="project" value="UniProtKB-KW"/>
</dbReference>
<protein>
    <submittedName>
        <fullName evidence="3">DNA helicase</fullName>
    </submittedName>
</protein>
<dbReference type="GO" id="GO:0005524">
    <property type="term" value="F:ATP binding"/>
    <property type="evidence" value="ECO:0007669"/>
    <property type="project" value="InterPro"/>
</dbReference>
<evidence type="ECO:0000313" key="4">
    <source>
        <dbReference type="Proteomes" id="UP000423065"/>
    </source>
</evidence>
<dbReference type="InterPro" id="IPR027417">
    <property type="entry name" value="P-loop_NTPase"/>
</dbReference>
<dbReference type="GeneID" id="64766768"/>
<sequence>MIPTYVAGTDDVRPALREGRSLCVIEESTQYPGELSFFAPDQEAFVRQHSDYISSFSLLSELFMYGNLIDALGKSGRQAFVLPSAKPIIEKYREWSQPLDVAGLDLGEGKELFPFQQFAIRRAIDSQNHRLSKDGFFFNFGTGTGKSVIAAAGAQEMHNRGLADLTLAFTLRKNKVNLARQIETITQLKAEVIDGSKDRRRKRYAETTANVLVLNYEKCKFDYEEIADLIVGRNVLFVCDEVQLVLRGDNDRNKSRQALDKLFKLANTASVWPMSASIVKSSPLRYHDVYDLSSNKNPLGTRKDFIDRYCPKVETYVMGNGVKLKRYHWDLHELVEVRHRVSRQTMAVRKTDPGVREFFKGMRTEAIYVQPSRDEQRIADTLREWAAEDDDRVAQYYACLRYIANTPAALRYSESEVAQRMTLEHPDWVMRTPSSKFEMIIDKISQIRDQGDQVVVFTQWTYLTLFLLAKELKAHRIPYVTHYGTGMTDAEAQDAQDRFKADPDLTVFLSSDAGAYGLNFQNARYVINVESPYDPDTLMQRNDRIDRADSHLDGLTAYVYIVEGSVEEQVWAINEARRAVSAATQGTVENLSRYSAEQLAMTESQAMRLLVRGGLAPR</sequence>
<reference evidence="3 4" key="1">
    <citation type="submission" date="2019-10" db="EMBL/GenBank/DDBJ databases">
        <authorList>
            <person name="Garlena R.A."/>
            <person name="Russell D.A."/>
            <person name="Pope W.H."/>
            <person name="Jacobs-Sera D."/>
            <person name="Hatfull G.F."/>
        </authorList>
    </citation>
    <scope>NUCLEOTIDE SEQUENCE [LARGE SCALE GENOMIC DNA]</scope>
</reference>
<dbReference type="Proteomes" id="UP000423065">
    <property type="component" value="Segment"/>
</dbReference>
<dbReference type="SMART" id="SM00490">
    <property type="entry name" value="HELICc"/>
    <property type="match status" value="1"/>
</dbReference>
<organism evidence="3 4">
    <name type="scientific">Gordonia phage Stormageddon</name>
    <dbReference type="NCBI Taxonomy" id="2656541"/>
    <lineage>
        <taxon>Viruses</taxon>
        <taxon>Duplodnaviria</taxon>
        <taxon>Heunggongvirae</taxon>
        <taxon>Uroviricota</taxon>
        <taxon>Caudoviricetes</taxon>
        <taxon>Stormageddonvirus</taxon>
        <taxon>Stormageddonvirus Stormageddon</taxon>
    </lineage>
</organism>
<dbReference type="RefSeq" id="YP_010059535.1">
    <property type="nucleotide sequence ID" value="NC_054726.1"/>
</dbReference>
<keyword evidence="3" id="KW-0347">Helicase</keyword>
<dbReference type="GO" id="GO:0003677">
    <property type="term" value="F:DNA binding"/>
    <property type="evidence" value="ECO:0007669"/>
    <property type="project" value="InterPro"/>
</dbReference>
<dbReference type="CDD" id="cd18793">
    <property type="entry name" value="SF2_C_SNF"/>
    <property type="match status" value="1"/>
</dbReference>
<evidence type="ECO:0000256" key="1">
    <source>
        <dbReference type="ARBA" id="ARBA00022801"/>
    </source>
</evidence>
<gene>
    <name evidence="3" type="primary">59</name>
    <name evidence="3" type="ORF">SEA_STORMAGEDDON_59</name>
</gene>
<evidence type="ECO:0000313" key="3">
    <source>
        <dbReference type="EMBL" id="QGJ94922.1"/>
    </source>
</evidence>
<dbReference type="GO" id="GO:0016787">
    <property type="term" value="F:hydrolase activity"/>
    <property type="evidence" value="ECO:0007669"/>
    <property type="project" value="UniProtKB-KW"/>
</dbReference>
<dbReference type="PROSITE" id="PS51194">
    <property type="entry name" value="HELICASE_CTER"/>
    <property type="match status" value="1"/>
</dbReference>
<dbReference type="InterPro" id="IPR006935">
    <property type="entry name" value="Helicase/UvrB_N"/>
</dbReference>
<dbReference type="InterPro" id="IPR049730">
    <property type="entry name" value="SNF2/RAD54-like_C"/>
</dbReference>
<dbReference type="SUPFAM" id="SSF52540">
    <property type="entry name" value="P-loop containing nucleoside triphosphate hydrolases"/>
    <property type="match status" value="2"/>
</dbReference>
<keyword evidence="3" id="KW-0067">ATP-binding</keyword>
<dbReference type="PANTHER" id="PTHR10799">
    <property type="entry name" value="SNF2/RAD54 HELICASE FAMILY"/>
    <property type="match status" value="1"/>
</dbReference>
<evidence type="ECO:0000259" key="2">
    <source>
        <dbReference type="PROSITE" id="PS51194"/>
    </source>
</evidence>
<feature type="domain" description="Helicase C-terminal" evidence="2">
    <location>
        <begin position="439"/>
        <end position="595"/>
    </location>
</feature>
<keyword evidence="1" id="KW-0378">Hydrolase</keyword>
<dbReference type="KEGG" id="vg:64766768"/>
<accession>A0A649VSK7</accession>
<dbReference type="InterPro" id="IPR001650">
    <property type="entry name" value="Helicase_C-like"/>
</dbReference>
<keyword evidence="3" id="KW-0547">Nucleotide-binding</keyword>
<dbReference type="Pfam" id="PF00271">
    <property type="entry name" value="Helicase_C"/>
    <property type="match status" value="1"/>
</dbReference>